<accession>A0A6C0IVP9</accession>
<dbReference type="AlphaFoldDB" id="A0A6C0IVP9"/>
<dbReference type="Gene3D" id="3.50.50.60">
    <property type="entry name" value="FAD/NAD(P)-binding domain"/>
    <property type="match status" value="1"/>
</dbReference>
<feature type="transmembrane region" description="Helical" evidence="1">
    <location>
        <begin position="12"/>
        <end position="27"/>
    </location>
</feature>
<dbReference type="SUPFAM" id="SSF51905">
    <property type="entry name" value="FAD/NAD(P)-binding domain"/>
    <property type="match status" value="1"/>
</dbReference>
<keyword evidence="1" id="KW-1133">Transmembrane helix</keyword>
<protein>
    <recommendedName>
        <fullName evidence="3">Flavin-containing monooxygenase</fullName>
    </recommendedName>
</protein>
<keyword evidence="1" id="KW-0472">Membrane</keyword>
<evidence type="ECO:0000256" key="1">
    <source>
        <dbReference type="SAM" id="Phobius"/>
    </source>
</evidence>
<keyword evidence="1" id="KW-0812">Transmembrane</keyword>
<organism evidence="2">
    <name type="scientific">viral metagenome</name>
    <dbReference type="NCBI Taxonomy" id="1070528"/>
    <lineage>
        <taxon>unclassified sequences</taxon>
        <taxon>metagenomes</taxon>
        <taxon>organismal metagenomes</taxon>
    </lineage>
</organism>
<dbReference type="InterPro" id="IPR036188">
    <property type="entry name" value="FAD/NAD-bd_sf"/>
</dbReference>
<evidence type="ECO:0008006" key="3">
    <source>
        <dbReference type="Google" id="ProtNLM"/>
    </source>
</evidence>
<proteinExistence type="predicted"/>
<evidence type="ECO:0000313" key="2">
    <source>
        <dbReference type="EMBL" id="QHT97384.1"/>
    </source>
</evidence>
<sequence>MLLASKIPKHAYLIFVIIFYFIIYLFSHKRFSLKVIPPYSVINRNNLVLNETILDLIVNNDINYEKTNNININQDTIRFNNKSIIYDKCILCTGYNTDIQYLGLSTLPKLFNNIIYPEFKNCAFIGFAESFNWIQVSELQINWYLEHLDKFPKKYMTQEINNRVKEINKEYNYSDLAIDVYNYCDKLSKKNFDKNNFKYWFKTPKYNYWI</sequence>
<dbReference type="EMBL" id="MN740276">
    <property type="protein sequence ID" value="QHT97384.1"/>
    <property type="molecule type" value="Genomic_DNA"/>
</dbReference>
<name>A0A6C0IVP9_9ZZZZ</name>
<reference evidence="2" key="1">
    <citation type="journal article" date="2020" name="Nature">
        <title>Giant virus diversity and host interactions through global metagenomics.</title>
        <authorList>
            <person name="Schulz F."/>
            <person name="Roux S."/>
            <person name="Paez-Espino D."/>
            <person name="Jungbluth S."/>
            <person name="Walsh D.A."/>
            <person name="Denef V.J."/>
            <person name="McMahon K.D."/>
            <person name="Konstantinidis K.T."/>
            <person name="Eloe-Fadrosh E.A."/>
            <person name="Kyrpides N.C."/>
            <person name="Woyke T."/>
        </authorList>
    </citation>
    <scope>NUCLEOTIDE SEQUENCE</scope>
    <source>
        <strain evidence="2">GVMAG-M-3300025138-11</strain>
    </source>
</reference>